<name>A0AAD1XZT4_EUPCR</name>
<evidence type="ECO:0000256" key="1">
    <source>
        <dbReference type="SAM" id="MobiDB-lite"/>
    </source>
</evidence>
<evidence type="ECO:0000313" key="2">
    <source>
        <dbReference type="EMBL" id="CAI2382137.1"/>
    </source>
</evidence>
<keyword evidence="3" id="KW-1185">Reference proteome</keyword>
<dbReference type="AlphaFoldDB" id="A0AAD1XZT4"/>
<protein>
    <submittedName>
        <fullName evidence="2">Uncharacterized protein</fullName>
    </submittedName>
</protein>
<organism evidence="2 3">
    <name type="scientific">Euplotes crassus</name>
    <dbReference type="NCBI Taxonomy" id="5936"/>
    <lineage>
        <taxon>Eukaryota</taxon>
        <taxon>Sar</taxon>
        <taxon>Alveolata</taxon>
        <taxon>Ciliophora</taxon>
        <taxon>Intramacronucleata</taxon>
        <taxon>Spirotrichea</taxon>
        <taxon>Hypotrichia</taxon>
        <taxon>Euplotida</taxon>
        <taxon>Euplotidae</taxon>
        <taxon>Moneuplotes</taxon>
    </lineage>
</organism>
<comment type="caution">
    <text evidence="2">The sequence shown here is derived from an EMBL/GenBank/DDBJ whole genome shotgun (WGS) entry which is preliminary data.</text>
</comment>
<feature type="region of interest" description="Disordered" evidence="1">
    <location>
        <begin position="1"/>
        <end position="21"/>
    </location>
</feature>
<gene>
    <name evidence="2" type="ORF">ECRASSUSDP1_LOCUS23605</name>
</gene>
<sequence>MEDSGYFNDSCNNSSDADERPRAKLSMYARMKSEAGELEAKYEIFKNIIIGQIDPNSFVPLLECSNSEEEKENIP</sequence>
<dbReference type="Proteomes" id="UP001295684">
    <property type="component" value="Unassembled WGS sequence"/>
</dbReference>
<evidence type="ECO:0000313" key="3">
    <source>
        <dbReference type="Proteomes" id="UP001295684"/>
    </source>
</evidence>
<accession>A0AAD1XZT4</accession>
<proteinExistence type="predicted"/>
<dbReference type="EMBL" id="CAMPGE010024285">
    <property type="protein sequence ID" value="CAI2382137.1"/>
    <property type="molecule type" value="Genomic_DNA"/>
</dbReference>
<reference evidence="2" key="1">
    <citation type="submission" date="2023-07" db="EMBL/GenBank/DDBJ databases">
        <authorList>
            <consortium name="AG Swart"/>
            <person name="Singh M."/>
            <person name="Singh A."/>
            <person name="Seah K."/>
            <person name="Emmerich C."/>
        </authorList>
    </citation>
    <scope>NUCLEOTIDE SEQUENCE</scope>
    <source>
        <strain evidence="2">DP1</strain>
    </source>
</reference>